<evidence type="ECO:0000313" key="3">
    <source>
        <dbReference type="EMBL" id="HJF84321.1"/>
    </source>
</evidence>
<reference evidence="3" key="2">
    <citation type="submission" date="2021-09" db="EMBL/GenBank/DDBJ databases">
        <authorList>
            <person name="Gilroy R."/>
        </authorList>
    </citation>
    <scope>NUCLEOTIDE SEQUENCE</scope>
    <source>
        <strain evidence="3">7318</strain>
    </source>
</reference>
<reference evidence="3" key="1">
    <citation type="journal article" date="2021" name="PeerJ">
        <title>Extensive microbial diversity within the chicken gut microbiome revealed by metagenomics and culture.</title>
        <authorList>
            <person name="Gilroy R."/>
            <person name="Ravi A."/>
            <person name="Getino M."/>
            <person name="Pursley I."/>
            <person name="Horton D.L."/>
            <person name="Alikhan N.F."/>
            <person name="Baker D."/>
            <person name="Gharbi K."/>
            <person name="Hall N."/>
            <person name="Watson M."/>
            <person name="Adriaenssens E.M."/>
            <person name="Foster-Nyarko E."/>
            <person name="Jarju S."/>
            <person name="Secka A."/>
            <person name="Antonio M."/>
            <person name="Oren A."/>
            <person name="Chaudhuri R.R."/>
            <person name="La Ragione R."/>
            <person name="Hildebrand F."/>
            <person name="Pallen M.J."/>
        </authorList>
    </citation>
    <scope>NUCLEOTIDE SEQUENCE</scope>
    <source>
        <strain evidence="3">7318</strain>
    </source>
</reference>
<name>A0A921HLY6_9FIRM</name>
<dbReference type="GO" id="GO:0016787">
    <property type="term" value="F:hydrolase activity"/>
    <property type="evidence" value="ECO:0007669"/>
    <property type="project" value="UniProtKB-KW"/>
</dbReference>
<dbReference type="PANTHER" id="PTHR37477:SF1">
    <property type="entry name" value="COBALT-PRECORRIN-5A HYDROLASE"/>
    <property type="match status" value="1"/>
</dbReference>
<sequence>MKYALIAVTKNGAKLAEKLRQNLQSGDIYVKEGRHNLSFFAAEFAKMRDLVADIFYRYDAIVFFTSTGIAVRMIAPYIVHKAKDPAVVVVDEQAHFAVSLLSGHLGGANELTRQIAAILQAIPVITTATDANNMTAPDVIAQKLQLAVFPLTHIKIVNAALVAGRNLPYYIEENWQKADEYVNLLRQYNIEAKKITARKLNLSFTPCVFISPQRRVMTNVLTLAPRRLIAGVGCRRGIDKKLIEKAVAQAKKMASCEQLTVKNLVSTIVKKDEAGLIDWAKENKVRTHFFANEIMQKMIEKYNLQQSPFVRNQIGIGNVCEAAILSYNEKAKIILPKTKFEKVTVSLAWE</sequence>
<dbReference type="InterPro" id="IPR038029">
    <property type="entry name" value="GbiG_N_sf"/>
</dbReference>
<dbReference type="GO" id="GO:0009236">
    <property type="term" value="P:cobalamin biosynthetic process"/>
    <property type="evidence" value="ECO:0007669"/>
    <property type="project" value="InterPro"/>
</dbReference>
<proteinExistence type="predicted"/>
<dbReference type="Gene3D" id="3.40.50.11220">
    <property type="match status" value="1"/>
</dbReference>
<dbReference type="Gene3D" id="3.30.420.180">
    <property type="entry name" value="CobE/GbiG C-terminal domain"/>
    <property type="match status" value="1"/>
</dbReference>
<evidence type="ECO:0000313" key="4">
    <source>
        <dbReference type="Proteomes" id="UP000780768"/>
    </source>
</evidence>
<evidence type="ECO:0000259" key="2">
    <source>
        <dbReference type="Pfam" id="PF11760"/>
    </source>
</evidence>
<dbReference type="InterPro" id="IPR052553">
    <property type="entry name" value="CbiG_hydrolase"/>
</dbReference>
<protein>
    <submittedName>
        <fullName evidence="3">Cobalt-precorrin 5A hydrolase</fullName>
    </submittedName>
</protein>
<keyword evidence="3" id="KW-0378">Hydrolase</keyword>
<gene>
    <name evidence="3" type="ORF">K8V65_01460</name>
</gene>
<dbReference type="AlphaFoldDB" id="A0A921HLY6"/>
<dbReference type="SUPFAM" id="SSF159672">
    <property type="entry name" value="CbiG N-terminal domain-like"/>
    <property type="match status" value="1"/>
</dbReference>
<dbReference type="InterPro" id="IPR036518">
    <property type="entry name" value="CobE/GbiG_C_sf"/>
</dbReference>
<dbReference type="Proteomes" id="UP000780768">
    <property type="component" value="Unassembled WGS sequence"/>
</dbReference>
<evidence type="ECO:0000259" key="1">
    <source>
        <dbReference type="Pfam" id="PF01890"/>
    </source>
</evidence>
<organism evidence="3 4">
    <name type="scientific">Megamonas hypermegale</name>
    <dbReference type="NCBI Taxonomy" id="158847"/>
    <lineage>
        <taxon>Bacteria</taxon>
        <taxon>Bacillati</taxon>
        <taxon>Bacillota</taxon>
        <taxon>Negativicutes</taxon>
        <taxon>Selenomonadales</taxon>
        <taxon>Selenomonadaceae</taxon>
        <taxon>Megamonas</taxon>
    </lineage>
</organism>
<dbReference type="InterPro" id="IPR002750">
    <property type="entry name" value="CobE/GbiG_C"/>
</dbReference>
<dbReference type="InterPro" id="IPR021744">
    <property type="entry name" value="CbiG_N"/>
</dbReference>
<feature type="domain" description="CobE/GbiG C-terminal" evidence="1">
    <location>
        <begin position="228"/>
        <end position="348"/>
    </location>
</feature>
<accession>A0A921HLY6</accession>
<dbReference type="PANTHER" id="PTHR37477">
    <property type="entry name" value="COBALT-PRECORRIN-5A HYDROLASE"/>
    <property type="match status" value="1"/>
</dbReference>
<dbReference type="EMBL" id="DYVR01000043">
    <property type="protein sequence ID" value="HJF84321.1"/>
    <property type="molecule type" value="Genomic_DNA"/>
</dbReference>
<dbReference type="Pfam" id="PF01890">
    <property type="entry name" value="CbiG_C"/>
    <property type="match status" value="1"/>
</dbReference>
<dbReference type="SUPFAM" id="SSF159664">
    <property type="entry name" value="CobE/GbiG C-terminal domain-like"/>
    <property type="match status" value="1"/>
</dbReference>
<comment type="caution">
    <text evidence="3">The sequence shown here is derived from an EMBL/GenBank/DDBJ whole genome shotgun (WGS) entry which is preliminary data.</text>
</comment>
<feature type="domain" description="Cobalamin synthesis G N-terminal" evidence="2">
    <location>
        <begin position="50"/>
        <end position="130"/>
    </location>
</feature>
<dbReference type="Pfam" id="PF11760">
    <property type="entry name" value="CbiG_N"/>
    <property type="match status" value="1"/>
</dbReference>